<dbReference type="Proteomes" id="UP000199595">
    <property type="component" value="Unassembled WGS sequence"/>
</dbReference>
<keyword evidence="3" id="KW-1185">Reference proteome</keyword>
<evidence type="ECO:0000313" key="2">
    <source>
        <dbReference type="EMBL" id="SDW77612.1"/>
    </source>
</evidence>
<protein>
    <submittedName>
        <fullName evidence="2">Uncharacterized protein</fullName>
    </submittedName>
</protein>
<dbReference type="OrthoDB" id="6025129at2"/>
<keyword evidence="1" id="KW-0472">Membrane</keyword>
<evidence type="ECO:0000256" key="1">
    <source>
        <dbReference type="SAM" id="Phobius"/>
    </source>
</evidence>
<dbReference type="AlphaFoldDB" id="A0A1H2WAF9"/>
<organism evidence="2 3">
    <name type="scientific">Lutibacter oricola</name>
    <dbReference type="NCBI Taxonomy" id="762486"/>
    <lineage>
        <taxon>Bacteria</taxon>
        <taxon>Pseudomonadati</taxon>
        <taxon>Bacteroidota</taxon>
        <taxon>Flavobacteriia</taxon>
        <taxon>Flavobacteriales</taxon>
        <taxon>Flavobacteriaceae</taxon>
        <taxon>Lutibacter</taxon>
    </lineage>
</organism>
<reference evidence="2 3" key="1">
    <citation type="submission" date="2016-10" db="EMBL/GenBank/DDBJ databases">
        <authorList>
            <person name="de Groot N.N."/>
        </authorList>
    </citation>
    <scope>NUCLEOTIDE SEQUENCE [LARGE SCALE GENOMIC DNA]</scope>
    <source>
        <strain evidence="2 3">DSM 24956</strain>
    </source>
</reference>
<feature type="transmembrane region" description="Helical" evidence="1">
    <location>
        <begin position="7"/>
        <end position="33"/>
    </location>
</feature>
<sequence length="139" mass="15016">MNSVIKNILAVILGLAIGSIVNMGIITISGSVIPPPEGVDPTSMQSLKETMHLFRPKHYLMPFLAHALGAFVGAFVASVIAKKSKLKMALIVGVLFLIGGVINVFMLPSPIWFAVLDIAVAYLPMAWFGYKLSENFTKK</sequence>
<keyword evidence="1" id="KW-0812">Transmembrane</keyword>
<feature type="transmembrane region" description="Helical" evidence="1">
    <location>
        <begin position="59"/>
        <end position="81"/>
    </location>
</feature>
<dbReference type="STRING" id="762486.SAMN05444411_102150"/>
<feature type="transmembrane region" description="Helical" evidence="1">
    <location>
        <begin position="88"/>
        <end position="105"/>
    </location>
</feature>
<gene>
    <name evidence="2" type="ORF">SAMN05444411_102150</name>
</gene>
<dbReference type="EMBL" id="FNNJ01000002">
    <property type="protein sequence ID" value="SDW77612.1"/>
    <property type="molecule type" value="Genomic_DNA"/>
</dbReference>
<proteinExistence type="predicted"/>
<keyword evidence="1" id="KW-1133">Transmembrane helix</keyword>
<feature type="transmembrane region" description="Helical" evidence="1">
    <location>
        <begin position="111"/>
        <end position="130"/>
    </location>
</feature>
<evidence type="ECO:0000313" key="3">
    <source>
        <dbReference type="Proteomes" id="UP000199595"/>
    </source>
</evidence>
<name>A0A1H2WAF9_9FLAO</name>
<dbReference type="RefSeq" id="WP_090120829.1">
    <property type="nucleotide sequence ID" value="NZ_FNNJ01000002.1"/>
</dbReference>
<accession>A0A1H2WAF9</accession>